<dbReference type="Proteomes" id="UP001597533">
    <property type="component" value="Unassembled WGS sequence"/>
</dbReference>
<dbReference type="SUPFAM" id="SSF49899">
    <property type="entry name" value="Concanavalin A-like lectins/glucanases"/>
    <property type="match status" value="1"/>
</dbReference>
<organism evidence="1 2">
    <name type="scientific">Lacinutrix iliipiscaria</name>
    <dbReference type="NCBI Taxonomy" id="1230532"/>
    <lineage>
        <taxon>Bacteria</taxon>
        <taxon>Pseudomonadati</taxon>
        <taxon>Bacteroidota</taxon>
        <taxon>Flavobacteriia</taxon>
        <taxon>Flavobacteriales</taxon>
        <taxon>Flavobacteriaceae</taxon>
        <taxon>Lacinutrix</taxon>
    </lineage>
</organism>
<reference evidence="2" key="1">
    <citation type="journal article" date="2019" name="Int. J. Syst. Evol. Microbiol.">
        <title>The Global Catalogue of Microorganisms (GCM) 10K type strain sequencing project: providing services to taxonomists for standard genome sequencing and annotation.</title>
        <authorList>
            <consortium name="The Broad Institute Genomics Platform"/>
            <consortium name="The Broad Institute Genome Sequencing Center for Infectious Disease"/>
            <person name="Wu L."/>
            <person name="Ma J."/>
        </authorList>
    </citation>
    <scope>NUCLEOTIDE SEQUENCE [LARGE SCALE GENOMIC DNA]</scope>
    <source>
        <strain evidence="2">KCTC 32141</strain>
    </source>
</reference>
<accession>A0ABW5WPI1</accession>
<name>A0ABW5WPI1_9FLAO</name>
<proteinExistence type="predicted"/>
<dbReference type="InterPro" id="IPR013320">
    <property type="entry name" value="ConA-like_dom_sf"/>
</dbReference>
<protein>
    <submittedName>
        <fullName evidence="1">LamG domain-containing protein</fullName>
    </submittedName>
</protein>
<evidence type="ECO:0000313" key="1">
    <source>
        <dbReference type="EMBL" id="MFD2823060.1"/>
    </source>
</evidence>
<comment type="caution">
    <text evidence="1">The sequence shown here is derived from an EMBL/GenBank/DDBJ whole genome shotgun (WGS) entry which is preliminary data.</text>
</comment>
<evidence type="ECO:0000313" key="2">
    <source>
        <dbReference type="Proteomes" id="UP001597533"/>
    </source>
</evidence>
<dbReference type="RefSeq" id="WP_379898098.1">
    <property type="nucleotide sequence ID" value="NZ_JBHUOV010000001.1"/>
</dbReference>
<sequence length="286" mass="31814">MKLIYIIFFLVCTNLFPQDLNDNLLLHYSFNGDVIDASINDNHGVNFGATFGIDRLGNPNSAIYFDGVNDYINFPNTAQLKPELPISFSFWIKYESFSLDDREVFNTSFEEDRNTGVFFNSQASTGNYAINFGDGSYSYLSSTRRSFVTNVAIDTNVWHHIIIIVNSATNMKIYVDCLENGGSYSGTGGALQYSTGPGCIGRHDRDLGVPANYFKGAIDDFRYWDRALTDDNIAELLGVSYSLFNSEDPTDCSLADGSITISDLNASTDYTVTYNYLGTPVTVMQM</sequence>
<gene>
    <name evidence="1" type="ORF">ACFS5M_05230</name>
</gene>
<dbReference type="Gene3D" id="2.60.120.200">
    <property type="match status" value="1"/>
</dbReference>
<dbReference type="EMBL" id="JBHUOV010000001">
    <property type="protein sequence ID" value="MFD2823060.1"/>
    <property type="molecule type" value="Genomic_DNA"/>
</dbReference>
<feature type="non-terminal residue" evidence="1">
    <location>
        <position position="286"/>
    </location>
</feature>
<keyword evidence="2" id="KW-1185">Reference proteome</keyword>
<dbReference type="Pfam" id="PF13385">
    <property type="entry name" value="Laminin_G_3"/>
    <property type="match status" value="1"/>
</dbReference>